<comment type="caution">
    <text evidence="1">The sequence shown here is derived from an EMBL/GenBank/DDBJ whole genome shotgun (WGS) entry which is preliminary data.</text>
</comment>
<organism evidence="1 2">
    <name type="scientific">Ostreibacterium oceani</name>
    <dbReference type="NCBI Taxonomy" id="2654998"/>
    <lineage>
        <taxon>Bacteria</taxon>
        <taxon>Pseudomonadati</taxon>
        <taxon>Pseudomonadota</taxon>
        <taxon>Gammaproteobacteria</taxon>
        <taxon>Cardiobacteriales</taxon>
        <taxon>Ostreibacteriaceae</taxon>
        <taxon>Ostreibacterium</taxon>
    </lineage>
</organism>
<keyword evidence="2" id="KW-1185">Reference proteome</keyword>
<proteinExistence type="predicted"/>
<dbReference type="Proteomes" id="UP000471298">
    <property type="component" value="Unassembled WGS sequence"/>
</dbReference>
<sequence length="59" mass="6887">MRVIRFDDVIALTGLSKSTIYRRMEEKQFPKSISLGGRSVGWYEHEVKEWLNSLKPSDT</sequence>
<dbReference type="InParanoid" id="A0A6N7EZM4"/>
<dbReference type="FunCoup" id="A0A6N7EZM4">
    <property type="interactions" value="34"/>
</dbReference>
<evidence type="ECO:0000313" key="2">
    <source>
        <dbReference type="Proteomes" id="UP000471298"/>
    </source>
</evidence>
<reference evidence="1 2" key="1">
    <citation type="submission" date="2019-10" db="EMBL/GenBank/DDBJ databases">
        <title>Cardiobacteriales fam. a chemoheterotrophic member of the order Cardiobacteriales, and proposal of Cardiobacteriales fam. nov.</title>
        <authorList>
            <person name="Wang C."/>
        </authorList>
    </citation>
    <scope>NUCLEOTIDE SEQUENCE [LARGE SCALE GENOMIC DNA]</scope>
    <source>
        <strain evidence="1 2">ML27</strain>
    </source>
</reference>
<dbReference type="InterPro" id="IPR052931">
    <property type="entry name" value="Prophage_regulatory_activator"/>
</dbReference>
<dbReference type="InterPro" id="IPR010260">
    <property type="entry name" value="AlpA"/>
</dbReference>
<accession>A0A6N7EZM4</accession>
<dbReference type="Pfam" id="PF05930">
    <property type="entry name" value="Phage_AlpA"/>
    <property type="match status" value="1"/>
</dbReference>
<dbReference type="AlphaFoldDB" id="A0A6N7EZM4"/>
<evidence type="ECO:0000313" key="1">
    <source>
        <dbReference type="EMBL" id="MPV87020.1"/>
    </source>
</evidence>
<dbReference type="PANTHER" id="PTHR36154">
    <property type="entry name" value="DNA-BINDING TRANSCRIPTIONAL ACTIVATOR ALPA"/>
    <property type="match status" value="1"/>
</dbReference>
<protein>
    <submittedName>
        <fullName evidence="1">AlpA family phage regulatory protein</fullName>
    </submittedName>
</protein>
<dbReference type="PANTHER" id="PTHR36154:SF1">
    <property type="entry name" value="DNA-BINDING TRANSCRIPTIONAL ACTIVATOR ALPA"/>
    <property type="match status" value="1"/>
</dbReference>
<gene>
    <name evidence="1" type="ORF">GCU85_09815</name>
</gene>
<name>A0A6N7EZM4_9GAMM</name>
<dbReference type="Gene3D" id="1.10.238.160">
    <property type="match status" value="1"/>
</dbReference>
<dbReference type="EMBL" id="WHNW01000021">
    <property type="protein sequence ID" value="MPV87020.1"/>
    <property type="molecule type" value="Genomic_DNA"/>
</dbReference>